<protein>
    <submittedName>
        <fullName evidence="1">26916_t:CDS:1</fullName>
    </submittedName>
</protein>
<dbReference type="Proteomes" id="UP000789901">
    <property type="component" value="Unassembled WGS sequence"/>
</dbReference>
<accession>A0ABN7W8F9</accession>
<evidence type="ECO:0000313" key="1">
    <source>
        <dbReference type="EMBL" id="CAG8818774.1"/>
    </source>
</evidence>
<name>A0ABN7W8F9_GIGMA</name>
<comment type="caution">
    <text evidence="1">The sequence shown here is derived from an EMBL/GenBank/DDBJ whole genome shotgun (WGS) entry which is preliminary data.</text>
</comment>
<proteinExistence type="predicted"/>
<sequence length="244" mass="29004">ILKAFVVNTSISLILVTTRITEFQEFMRIAIIQYMELIWDHFAEVYNKWFKEIKWDEIIKIIIWMIDLNAFDEGVKKFFYILDSVYLRGRNKYVLDKLSLDKHFEEVKRLNKVSEVKEKHDMLDIVFLCESSKTYRILLKFSKPSNDKINQNFTDEDFEINEKFLYSDKINKINKQSEGNSHEINKQSQTNLSQFSNLTNFVDENCEINQSFLNTMNIDINNSHGINKQSETNLLQISNYMDSS</sequence>
<gene>
    <name evidence="1" type="ORF">GMARGA_LOCUS27140</name>
</gene>
<reference evidence="1 2" key="1">
    <citation type="submission" date="2021-06" db="EMBL/GenBank/DDBJ databases">
        <authorList>
            <person name="Kallberg Y."/>
            <person name="Tangrot J."/>
            <person name="Rosling A."/>
        </authorList>
    </citation>
    <scope>NUCLEOTIDE SEQUENCE [LARGE SCALE GENOMIC DNA]</scope>
    <source>
        <strain evidence="1 2">120-4 pot B 10/14</strain>
    </source>
</reference>
<evidence type="ECO:0000313" key="2">
    <source>
        <dbReference type="Proteomes" id="UP000789901"/>
    </source>
</evidence>
<organism evidence="1 2">
    <name type="scientific">Gigaspora margarita</name>
    <dbReference type="NCBI Taxonomy" id="4874"/>
    <lineage>
        <taxon>Eukaryota</taxon>
        <taxon>Fungi</taxon>
        <taxon>Fungi incertae sedis</taxon>
        <taxon>Mucoromycota</taxon>
        <taxon>Glomeromycotina</taxon>
        <taxon>Glomeromycetes</taxon>
        <taxon>Diversisporales</taxon>
        <taxon>Gigasporaceae</taxon>
        <taxon>Gigaspora</taxon>
    </lineage>
</organism>
<keyword evidence="2" id="KW-1185">Reference proteome</keyword>
<feature type="non-terminal residue" evidence="1">
    <location>
        <position position="244"/>
    </location>
</feature>
<feature type="non-terminal residue" evidence="1">
    <location>
        <position position="1"/>
    </location>
</feature>
<dbReference type="EMBL" id="CAJVQB010032764">
    <property type="protein sequence ID" value="CAG8818774.1"/>
    <property type="molecule type" value="Genomic_DNA"/>
</dbReference>